<evidence type="ECO:0000256" key="1">
    <source>
        <dbReference type="SAM" id="Coils"/>
    </source>
</evidence>
<sequence>MRTRRKKLERMETLMEAVLHEAKEDREEARRDRELNRRALQAAQKARERECEAAQRVAQAVEQECAAAGEERAALQEALRANNELLRSAVAALRAVAWSRSARLRCRRHPWPGKKPALAEAAAGASACQPAIVDLTRGELSVCPLEDGALGDGEDMKKAPGPACSSSPASAGSASRVPVERSPSPTSGTPAVPTSALRLPEEAVVVPARTSSRCSQPSRETIGAGPPPTPCPCPCASEEAPPQKVGAECPASGPQSSGRGPLAGSVTANVGLEPPSKKAKAPVAFEEVAVYFTEEEWALLDPGQKSLYKEVMLENYGIVASLAPGLFLLSAL</sequence>
<reference evidence="5" key="1">
    <citation type="submission" date="2025-08" db="UniProtKB">
        <authorList>
            <consortium name="RefSeq"/>
        </authorList>
    </citation>
    <scope>IDENTIFICATION</scope>
    <source>
        <tissue evidence="5">Liver</tissue>
    </source>
</reference>
<dbReference type="Pfam" id="PF01352">
    <property type="entry name" value="KRAB"/>
    <property type="match status" value="1"/>
</dbReference>
<accession>A0A9F2RDW8</accession>
<keyword evidence="4" id="KW-1185">Reference proteome</keyword>
<dbReference type="KEGG" id="pbi:103064419"/>
<dbReference type="InterPro" id="IPR036051">
    <property type="entry name" value="KRAB_dom_sf"/>
</dbReference>
<proteinExistence type="predicted"/>
<dbReference type="InterPro" id="IPR001909">
    <property type="entry name" value="KRAB"/>
</dbReference>
<organism evidence="4 5">
    <name type="scientific">Python bivittatus</name>
    <name type="common">Burmese python</name>
    <name type="synonym">Python molurus bivittatus</name>
    <dbReference type="NCBI Taxonomy" id="176946"/>
    <lineage>
        <taxon>Eukaryota</taxon>
        <taxon>Metazoa</taxon>
        <taxon>Chordata</taxon>
        <taxon>Craniata</taxon>
        <taxon>Vertebrata</taxon>
        <taxon>Euteleostomi</taxon>
        <taxon>Lepidosauria</taxon>
        <taxon>Squamata</taxon>
        <taxon>Bifurcata</taxon>
        <taxon>Unidentata</taxon>
        <taxon>Episquamata</taxon>
        <taxon>Toxicofera</taxon>
        <taxon>Serpentes</taxon>
        <taxon>Henophidia</taxon>
        <taxon>Pythonidae</taxon>
        <taxon>Python</taxon>
    </lineage>
</organism>
<feature type="region of interest" description="Disordered" evidence="2">
    <location>
        <begin position="153"/>
        <end position="227"/>
    </location>
</feature>
<evidence type="ECO:0000259" key="3">
    <source>
        <dbReference type="PROSITE" id="PS50805"/>
    </source>
</evidence>
<dbReference type="OrthoDB" id="9033394at2759"/>
<dbReference type="GO" id="GO:0006355">
    <property type="term" value="P:regulation of DNA-templated transcription"/>
    <property type="evidence" value="ECO:0007669"/>
    <property type="project" value="InterPro"/>
</dbReference>
<name>A0A9F2RDW8_PYTBI</name>
<dbReference type="RefSeq" id="XP_007444694.1">
    <property type="nucleotide sequence ID" value="XM_007444632.2"/>
</dbReference>
<dbReference type="SUPFAM" id="SSF109640">
    <property type="entry name" value="KRAB domain (Kruppel-associated box)"/>
    <property type="match status" value="1"/>
</dbReference>
<feature type="compositionally biased region" description="Low complexity" evidence="2">
    <location>
        <begin position="159"/>
        <end position="175"/>
    </location>
</feature>
<dbReference type="AlphaFoldDB" id="A0A9F2RDW8"/>
<dbReference type="GeneID" id="103064419"/>
<dbReference type="CDD" id="cd07765">
    <property type="entry name" value="KRAB_A-box"/>
    <property type="match status" value="1"/>
</dbReference>
<evidence type="ECO:0000313" key="5">
    <source>
        <dbReference type="RefSeq" id="XP_007444694.1"/>
    </source>
</evidence>
<dbReference type="PROSITE" id="PS50805">
    <property type="entry name" value="KRAB"/>
    <property type="match status" value="1"/>
</dbReference>
<feature type="domain" description="KRAB" evidence="3">
    <location>
        <begin position="283"/>
        <end position="332"/>
    </location>
</feature>
<evidence type="ECO:0000313" key="4">
    <source>
        <dbReference type="Proteomes" id="UP000695026"/>
    </source>
</evidence>
<keyword evidence="1" id="KW-0175">Coiled coil</keyword>
<protein>
    <submittedName>
        <fullName evidence="5">Misshapen-like kinase 1</fullName>
    </submittedName>
</protein>
<gene>
    <name evidence="5" type="primary">LOC103064419</name>
</gene>
<feature type="compositionally biased region" description="Polar residues" evidence="2">
    <location>
        <begin position="209"/>
        <end position="219"/>
    </location>
</feature>
<feature type="coiled-coil region" evidence="1">
    <location>
        <begin position="8"/>
        <end position="78"/>
    </location>
</feature>
<dbReference type="PANTHER" id="PTHR23232:SF142">
    <property type="entry name" value="GASTRULA ZINC FINGER PROTEIN XLCGF57.1-LIKE-RELATED"/>
    <property type="match status" value="1"/>
</dbReference>
<dbReference type="SMART" id="SM00349">
    <property type="entry name" value="KRAB"/>
    <property type="match status" value="1"/>
</dbReference>
<evidence type="ECO:0000256" key="2">
    <source>
        <dbReference type="SAM" id="MobiDB-lite"/>
    </source>
</evidence>
<dbReference type="InterPro" id="IPR050169">
    <property type="entry name" value="Krueppel_C2H2_ZnF"/>
</dbReference>
<dbReference type="Gene3D" id="6.10.140.140">
    <property type="match status" value="1"/>
</dbReference>
<dbReference type="Proteomes" id="UP000695026">
    <property type="component" value="Unplaced"/>
</dbReference>
<dbReference type="PANTHER" id="PTHR23232">
    <property type="entry name" value="KRAB DOMAIN C2H2 ZINC FINGER"/>
    <property type="match status" value="1"/>
</dbReference>